<gene>
    <name evidence="10" type="ORF">BacF7301_00200</name>
</gene>
<dbReference type="EMBL" id="CP050831">
    <property type="protein sequence ID" value="QIU92674.1"/>
    <property type="molecule type" value="Genomic_DNA"/>
</dbReference>
<dbReference type="InterPro" id="IPR012334">
    <property type="entry name" value="Pectin_lyas_fold"/>
</dbReference>
<dbReference type="Proteomes" id="UP000501780">
    <property type="component" value="Chromosome"/>
</dbReference>
<evidence type="ECO:0000256" key="6">
    <source>
        <dbReference type="ARBA" id="ARBA00023295"/>
    </source>
</evidence>
<proteinExistence type="inferred from homology"/>
<comment type="similarity">
    <text evidence="1 9">Belongs to the glycosyl hydrolase 28 family.</text>
</comment>
<sequence length="484" mass="54117">MGKNLIYILLLTVWVVTMSSFTQRTEVVVYPIPEGEPVSKAFSLEAGGEDIPVYIAKVAPLDKKLRYKAMDDKINSAKYFDEASFAYFDIAKKTKIKVKAAIKINTFKILPSSANIDAGINGDEIEFTIHAGQKLTVEINDDIIHSLHIFANCIEKDRPDPNDPDVIYFGPGIHTVSRLIVRDNQTLYLAGGAILKTIVSEQEREGADPVTGLKKQPYHPSISLIGQNIKVKGRGIIDASQCPTHARNMLMVEGQNISIEGVILRDASVWTVPVRMSDNVHINNIKLIGYRANSDGIDICNSKNVLVENCFIRTLDDLIVVKTLRGKGECKNIVVRKNVLWNEVAHALSVGAEINDDISDVFFSDCDIIHDQGREWSLRIYHCDAAKVKNVHFENIRIEECRKLISLWINKDVWTSDTHRGHIDDVYFKNIVATGSPANVQLLGYGESNLVNHVVFKNIRINGAVLLDGQIEKNEYVTNVIIEK</sequence>
<keyword evidence="11" id="KW-1185">Reference proteome</keyword>
<evidence type="ECO:0000256" key="5">
    <source>
        <dbReference type="ARBA" id="ARBA00023277"/>
    </source>
</evidence>
<evidence type="ECO:0000313" key="10">
    <source>
        <dbReference type="EMBL" id="QIU92674.1"/>
    </source>
</evidence>
<dbReference type="SUPFAM" id="SSF51126">
    <property type="entry name" value="Pectin lyase-like"/>
    <property type="match status" value="1"/>
</dbReference>
<evidence type="ECO:0000256" key="7">
    <source>
        <dbReference type="ARBA" id="ARBA00023326"/>
    </source>
</evidence>
<dbReference type="Gene3D" id="2.160.20.10">
    <property type="entry name" value="Single-stranded right-handed beta-helix, Pectin lyase-like"/>
    <property type="match status" value="1"/>
</dbReference>
<keyword evidence="4" id="KW-0325">Glycoprotein</keyword>
<evidence type="ECO:0000256" key="1">
    <source>
        <dbReference type="ARBA" id="ARBA00008834"/>
    </source>
</evidence>
<keyword evidence="6 9" id="KW-0326">Glycosidase</keyword>
<dbReference type="Pfam" id="PF00295">
    <property type="entry name" value="Glyco_hydro_28"/>
    <property type="match status" value="1"/>
</dbReference>
<dbReference type="InterPro" id="IPR011050">
    <property type="entry name" value="Pectin_lyase_fold/virulence"/>
</dbReference>
<evidence type="ECO:0000256" key="2">
    <source>
        <dbReference type="ARBA" id="ARBA00022737"/>
    </source>
</evidence>
<comment type="function">
    <text evidence="8">Pectinolytic enzyme involved in the degradation of xylogalacturonan (xga), a galacturonan backbone heavily substituted with xylose, and which is one important component of the hairy regions of pectin. Activity requires a galacturonic acid backbone substituted with xylose.</text>
</comment>
<evidence type="ECO:0000256" key="3">
    <source>
        <dbReference type="ARBA" id="ARBA00022801"/>
    </source>
</evidence>
<dbReference type="PANTHER" id="PTHR31736:SF9">
    <property type="entry name" value="ENDO-XYLOGALACTURONAN HYDROLASE A-RELATED"/>
    <property type="match status" value="1"/>
</dbReference>
<dbReference type="PANTHER" id="PTHR31736">
    <property type="match status" value="1"/>
</dbReference>
<keyword evidence="3 9" id="KW-0378">Hydrolase</keyword>
<keyword evidence="5" id="KW-0119">Carbohydrate metabolism</keyword>
<keyword evidence="7" id="KW-0624">Polysaccharide degradation</keyword>
<keyword evidence="2" id="KW-0677">Repeat</keyword>
<dbReference type="InterPro" id="IPR000743">
    <property type="entry name" value="Glyco_hydro_28"/>
</dbReference>
<protein>
    <submittedName>
        <fullName evidence="10">Endo-polygalacturonase</fullName>
    </submittedName>
</protein>
<organism evidence="10 11">
    <name type="scientific">Bacteroides faecium</name>
    <dbReference type="NCBI Taxonomy" id="2715212"/>
    <lineage>
        <taxon>Bacteria</taxon>
        <taxon>Pseudomonadati</taxon>
        <taxon>Bacteroidota</taxon>
        <taxon>Bacteroidia</taxon>
        <taxon>Bacteroidales</taxon>
        <taxon>Bacteroidaceae</taxon>
        <taxon>Bacteroides</taxon>
    </lineage>
</organism>
<name>A0A6H0KGY9_9BACE</name>
<accession>A0A6H0KGY9</accession>
<dbReference type="AlphaFoldDB" id="A0A6H0KGY9"/>
<reference evidence="10 11" key="1">
    <citation type="submission" date="2020-03" db="EMBL/GenBank/DDBJ databases">
        <title>Genomic analysis of Bacteroides faecium CBA7301.</title>
        <authorList>
            <person name="Kim J."/>
            <person name="Roh S.W."/>
        </authorList>
    </citation>
    <scope>NUCLEOTIDE SEQUENCE [LARGE SCALE GENOMIC DNA]</scope>
    <source>
        <strain evidence="10 11">CBA7301</strain>
    </source>
</reference>
<dbReference type="RefSeq" id="WP_167959433.1">
    <property type="nucleotide sequence ID" value="NZ_CP050831.1"/>
</dbReference>
<evidence type="ECO:0000256" key="4">
    <source>
        <dbReference type="ARBA" id="ARBA00023180"/>
    </source>
</evidence>
<evidence type="ECO:0000256" key="9">
    <source>
        <dbReference type="RuleBase" id="RU361169"/>
    </source>
</evidence>
<evidence type="ECO:0000313" key="11">
    <source>
        <dbReference type="Proteomes" id="UP000501780"/>
    </source>
</evidence>
<dbReference type="GO" id="GO:0004650">
    <property type="term" value="F:polygalacturonase activity"/>
    <property type="evidence" value="ECO:0007669"/>
    <property type="project" value="InterPro"/>
</dbReference>
<dbReference type="KEGG" id="bfc:BacF7301_00200"/>
<evidence type="ECO:0000256" key="8">
    <source>
        <dbReference type="ARBA" id="ARBA00037278"/>
    </source>
</evidence>
<dbReference type="GO" id="GO:0000272">
    <property type="term" value="P:polysaccharide catabolic process"/>
    <property type="evidence" value="ECO:0007669"/>
    <property type="project" value="UniProtKB-KW"/>
</dbReference>